<evidence type="ECO:0000313" key="3">
    <source>
        <dbReference type="Proteomes" id="UP000267614"/>
    </source>
</evidence>
<protein>
    <submittedName>
        <fullName evidence="2">Class I SAM-dependent methyltransferase</fullName>
    </submittedName>
</protein>
<name>A0AAN1UPE9_AERVE</name>
<keyword evidence="2" id="KW-0808">Transferase</keyword>
<dbReference type="CDD" id="cd02440">
    <property type="entry name" value="AdoMet_MTases"/>
    <property type="match status" value="1"/>
</dbReference>
<dbReference type="InterPro" id="IPR041698">
    <property type="entry name" value="Methyltransf_25"/>
</dbReference>
<evidence type="ECO:0000259" key="1">
    <source>
        <dbReference type="Pfam" id="PF13649"/>
    </source>
</evidence>
<dbReference type="Pfam" id="PF13649">
    <property type="entry name" value="Methyltransf_25"/>
    <property type="match status" value="1"/>
</dbReference>
<dbReference type="InterPro" id="IPR029063">
    <property type="entry name" value="SAM-dependent_MTases_sf"/>
</dbReference>
<dbReference type="GO" id="GO:0032259">
    <property type="term" value="P:methylation"/>
    <property type="evidence" value="ECO:0007669"/>
    <property type="project" value="UniProtKB-KW"/>
</dbReference>
<proteinExistence type="predicted"/>
<reference evidence="2 3" key="1">
    <citation type="submission" date="2018-11" db="EMBL/GenBank/DDBJ databases">
        <title>Complete genome sequence of multidrug-resistant Aeromonas veronii strain MS-18-37.</title>
        <authorList>
            <person name="Abdelhamed H."/>
            <person name="Lawrence M."/>
            <person name="Waldbieser G."/>
        </authorList>
    </citation>
    <scope>NUCLEOTIDE SEQUENCE [LARGE SCALE GENOMIC DNA]</scope>
    <source>
        <strain evidence="2 3">MS-18-37</strain>
    </source>
</reference>
<dbReference type="EMBL" id="CP033604">
    <property type="protein sequence ID" value="AYV36864.1"/>
    <property type="molecule type" value="Genomic_DNA"/>
</dbReference>
<feature type="domain" description="Methyltransferase" evidence="1">
    <location>
        <begin position="47"/>
        <end position="137"/>
    </location>
</feature>
<organism evidence="2 3">
    <name type="scientific">Aeromonas veronii</name>
    <dbReference type="NCBI Taxonomy" id="654"/>
    <lineage>
        <taxon>Bacteria</taxon>
        <taxon>Pseudomonadati</taxon>
        <taxon>Pseudomonadota</taxon>
        <taxon>Gammaproteobacteria</taxon>
        <taxon>Aeromonadales</taxon>
        <taxon>Aeromonadaceae</taxon>
        <taxon>Aeromonas</taxon>
    </lineage>
</organism>
<dbReference type="SUPFAM" id="SSF53335">
    <property type="entry name" value="S-adenosyl-L-methionine-dependent methyltransferases"/>
    <property type="match status" value="1"/>
</dbReference>
<dbReference type="Gene3D" id="3.40.50.150">
    <property type="entry name" value="Vaccinia Virus protein VP39"/>
    <property type="match status" value="1"/>
</dbReference>
<sequence length="223" mass="25352">MKQKSVFMKEEADAWYERNKFCINKKSLSNDPIFIALQNIGNQPKRILEIGCANGWRLAQLANYYDATCYGIDPSQTAIEDGTLSYPALNLSVGTADGLPDIEPVDLIIFGFCLYLCDPQDLFTIAANSDRLLADKGVMAIYDFCPPTGHYRNDYQHHANLFSHKMNYSSMFSWHPSYCRVFEHVMHHDGTHELEPDALVSVQLLKKDSQLLDAKNPYPHPNE</sequence>
<dbReference type="GO" id="GO:0008168">
    <property type="term" value="F:methyltransferase activity"/>
    <property type="evidence" value="ECO:0007669"/>
    <property type="project" value="UniProtKB-KW"/>
</dbReference>
<evidence type="ECO:0000313" key="2">
    <source>
        <dbReference type="EMBL" id="AYV36864.1"/>
    </source>
</evidence>
<dbReference type="Proteomes" id="UP000267614">
    <property type="component" value="Chromosome"/>
</dbReference>
<accession>A0AAN1UPE9</accession>
<keyword evidence="2" id="KW-0489">Methyltransferase</keyword>
<dbReference type="RefSeq" id="WP_123172809.1">
    <property type="nucleotide sequence ID" value="NZ_CAWPSU010000009.1"/>
</dbReference>
<dbReference type="AlphaFoldDB" id="A0AAN1UPE9"/>
<gene>
    <name evidence="2" type="ORF">EFI48_08575</name>
</gene>